<organism evidence="1">
    <name type="scientific">marine metagenome</name>
    <dbReference type="NCBI Taxonomy" id="408172"/>
    <lineage>
        <taxon>unclassified sequences</taxon>
        <taxon>metagenomes</taxon>
        <taxon>ecological metagenomes</taxon>
    </lineage>
</organism>
<evidence type="ECO:0000313" key="1">
    <source>
        <dbReference type="EMBL" id="SVC13756.1"/>
    </source>
</evidence>
<reference evidence="1" key="1">
    <citation type="submission" date="2018-05" db="EMBL/GenBank/DDBJ databases">
        <authorList>
            <person name="Lanie J.A."/>
            <person name="Ng W.-L."/>
            <person name="Kazmierczak K.M."/>
            <person name="Andrzejewski T.M."/>
            <person name="Davidsen T.M."/>
            <person name="Wayne K.J."/>
            <person name="Tettelin H."/>
            <person name="Glass J.I."/>
            <person name="Rusch D."/>
            <person name="Podicherti R."/>
            <person name="Tsui H.-C.T."/>
            <person name="Winkler M.E."/>
        </authorList>
    </citation>
    <scope>NUCLEOTIDE SEQUENCE</scope>
</reference>
<dbReference type="AlphaFoldDB" id="A0A382JPT0"/>
<dbReference type="EMBL" id="UINC01075507">
    <property type="protein sequence ID" value="SVC13756.1"/>
    <property type="molecule type" value="Genomic_DNA"/>
</dbReference>
<proteinExistence type="predicted"/>
<gene>
    <name evidence="1" type="ORF">METZ01_LOCUS266610</name>
</gene>
<accession>A0A382JPT0</accession>
<name>A0A382JPT0_9ZZZZ</name>
<protein>
    <submittedName>
        <fullName evidence="1">Uncharacterized protein</fullName>
    </submittedName>
</protein>
<sequence>MKNTLSKLLLLCSFISAQETISFDGFDDDDKTSKNDDFSVVAYHVDLRVQIMPMPTLKALAKEISS</sequence>
<feature type="non-terminal residue" evidence="1">
    <location>
        <position position="66"/>
    </location>
</feature>